<dbReference type="OrthoDB" id="16066at2759"/>
<dbReference type="Pfam" id="PF23731">
    <property type="entry name" value="ARM_ECM29_C"/>
    <property type="match status" value="1"/>
</dbReference>
<dbReference type="STRING" id="1448320.A0A319ETI3"/>
<dbReference type="EMBL" id="KZ825871">
    <property type="protein sequence ID" value="PYH94432.1"/>
    <property type="molecule type" value="Genomic_DNA"/>
</dbReference>
<dbReference type="InterPro" id="IPR055443">
    <property type="entry name" value="HEAT_ECM29"/>
</dbReference>
<accession>A0A319ETI3</accession>
<organism evidence="7 8">
    <name type="scientific">Aspergillus ellipticus CBS 707.79</name>
    <dbReference type="NCBI Taxonomy" id="1448320"/>
    <lineage>
        <taxon>Eukaryota</taxon>
        <taxon>Fungi</taxon>
        <taxon>Dikarya</taxon>
        <taxon>Ascomycota</taxon>
        <taxon>Pezizomycotina</taxon>
        <taxon>Eurotiomycetes</taxon>
        <taxon>Eurotiomycetidae</taxon>
        <taxon>Eurotiales</taxon>
        <taxon>Aspergillaceae</taxon>
        <taxon>Aspergillus</taxon>
        <taxon>Aspergillus subgen. Circumdati</taxon>
    </lineage>
</organism>
<evidence type="ECO:0000256" key="1">
    <source>
        <dbReference type="ARBA" id="ARBA00004496"/>
    </source>
</evidence>
<feature type="domain" description="Proteasome adapter and scaffold protein ECM29 HEAT-repeat" evidence="6">
    <location>
        <begin position="1311"/>
        <end position="1472"/>
    </location>
</feature>
<dbReference type="Gene3D" id="1.25.10.10">
    <property type="entry name" value="Leucine-rich Repeat Variant"/>
    <property type="match status" value="3"/>
</dbReference>
<dbReference type="PANTHER" id="PTHR23346:SF19">
    <property type="entry name" value="PROTEASOME ADAPTER AND SCAFFOLD PROTEIN ECM29"/>
    <property type="match status" value="1"/>
</dbReference>
<gene>
    <name evidence="7" type="ORF">BO71DRAFT_398884</name>
</gene>
<name>A0A319ETI3_9EURO</name>
<dbReference type="PANTHER" id="PTHR23346">
    <property type="entry name" value="TRANSLATIONAL ACTIVATOR GCN1-RELATED"/>
    <property type="match status" value="1"/>
</dbReference>
<keyword evidence="3" id="KW-0677">Repeat</keyword>
<dbReference type="Pfam" id="PF24492">
    <property type="entry name" value="HEAT_ECM29"/>
    <property type="match status" value="1"/>
</dbReference>
<evidence type="ECO:0000256" key="3">
    <source>
        <dbReference type="ARBA" id="ARBA00022737"/>
    </source>
</evidence>
<protein>
    <submittedName>
        <fullName evidence="7">Proteasome component</fullName>
    </submittedName>
</protein>
<dbReference type="InterPro" id="IPR024372">
    <property type="entry name" value="Ecm29_N"/>
</dbReference>
<dbReference type="Pfam" id="PF13001">
    <property type="entry name" value="ECM29_N"/>
    <property type="match status" value="1"/>
</dbReference>
<sequence>MAPESTPASSEARELSLISKVELRIALADTDAKLETLLNTYLPPLLLKLGSESLAVRNKVISVCQHVNTRVQAPSIKLPVAVFLKQFKEQKSQLIRHFDLLYLQQGIDRLGPNARVEILLPLLEGISEIGTSINQAAVVFNLVLRLLPLLKLPPKDSEDDFKLKSRLCLSDRDTQFLSSWFERLLLLYPADRSSSTCPGLSPTDYTFLNKGAPVTETWNSSSDGGLNLTETKANALKFLGSGAFCHTERFLPALIASADANSRLSDLGEEILKRFVPDLEAPGVVQQLYDLYFGAGTPEGAPPARPALQTKILVFLGRSIRATNDGRVVRVIEEGLLSESARSSQGLQASKLRTQIFNFTNWVVRMGSPSDLEEMAPKLIMGLRDFIQSQGWPSPGASGQKLPSTDLSLRGLAYESIGIMVPKANFQVRDGHEALSGFELIQWLFTSLSSDDSSSQIFVSIEQALGSILNSSIDSWDKGFQDQLRPFLVRQISNNPGEDDAVTGFGVVRGPQYAAVRFANRFLPYCDIVARWIDLMAIARGLENQQEILEEGKKGLHPFWYRLLNPTYERASATNRFPWHKFPTFSEQARFLLGSTTSNRVQGLCASEILSGPYKKAFPTAILFLRNVLLWESLSTSDSNIEVDQDWDVKLDALLTSNDQAQSLKSYIQSADKEAVVLFLQSALTGLVQETRGSLQQCGAHFVSICSLASNDIVESVVSQTLALRTPLKSNDQDIQNVAARAMGILASHPALPGQDLTLLIAECSECLKSWKSAVGEAALRVRGAVLALSYILSRLAFRKMISKVPDGHVDQFVSTIHDMLENARDSLLRRSAQVAIGQLSLSGVLLHSMLPDSRWNAIRDTLVRDAKTESEVAILALGLLSLIFPNFAPDDSQFGAFVGALYALHEIRSPEIHFTVGEALSNTAAGWSSKSLIPEFDVDEEAPVSEMSHAVLAGVVDTVIANCGAPKPALKRASAIWLLSLVKNCGHLSPMQFRLRRCQNSFSKLLVDRDEVVQETGAQGLSLVYGMGDQELKDDLVRDLVNSFTENNSTLGGGRVNEDTELFEPGALPTGGGSSVNTYKDIMNLASEAGDPTLVYRFMSMASNNAIWTSRAAFSKMGISSIFSDSSVNGYLAKNPKIYPKLFRYRFDPNPNVQRSMTTIWRALVKNPTEVIEAHFDDIMNDLLKSLLAGREWRVRQASCTAIVDLIQGHQPERYAKYMDEIFSKAFKLLDDIKETVRVSALKLCQTMTNTIIRTLESSGTGNRRAETMLESAIPFLLSDKGMESGIEEVQGFAIGALIQMIKKSPGGPLRLFVPRITEQFLHSLSSLEPQAVNYVHLNADKYGMTGQEIDKMRLSSIRTSPMMEVIERYLIDMLDEHSIEEFAGKLENVLRSAVGLPSKVGCSRVLVLLSMRTMLFRPFADRFIQILSKHVVDRNDTVSASYCTSIGYLMRLASDGRVLKTIEHAKELYLTAEDTNQRVISAEILQAASKLSNDRFKAFAATALPFVFVSKCDLDDHVREIFEKTWQDNVGGNRAVSLYIREITDLVSENLDSARWAIKHTAALGLAKAIMSLDSDIDLSTSEYIWPILEKALSGKTWEGKEVVLEAFVRFAGQAKRLWEGKPECRESMKTITIREAKRNNPAYRPHALIGLGGVSKAREDLDILSDALSIVTRVLDEMEDQGDPMDIDSDKGQKPKQTLDDTLAACVKCLLQCLSPASHASPSTIHGHLEAARPVLQRAAGHGGRNVQVSLYKELRALFDQLRIWASEPGGEHDLRRPQGTLAALAGEMFSHEIDMSVETIRNERAQAAVSYAELCKQSGIQIDEALLKSIKVWREEERSGPVRQVLDRALSNLS</sequence>
<dbReference type="GO" id="GO:0036503">
    <property type="term" value="P:ERAD pathway"/>
    <property type="evidence" value="ECO:0007669"/>
    <property type="project" value="TreeGrafter"/>
</dbReference>
<dbReference type="GO" id="GO:0005737">
    <property type="term" value="C:cytoplasm"/>
    <property type="evidence" value="ECO:0007669"/>
    <property type="project" value="UniProtKB-SubCell"/>
</dbReference>
<dbReference type="GO" id="GO:0000502">
    <property type="term" value="C:proteasome complex"/>
    <property type="evidence" value="ECO:0007669"/>
    <property type="project" value="UniProtKB-KW"/>
</dbReference>
<evidence type="ECO:0000313" key="7">
    <source>
        <dbReference type="EMBL" id="PYH94432.1"/>
    </source>
</evidence>
<feature type="domain" description="Proteasome component Ecm29 N-terminal" evidence="5">
    <location>
        <begin position="18"/>
        <end position="537"/>
    </location>
</feature>
<dbReference type="GO" id="GO:0005634">
    <property type="term" value="C:nucleus"/>
    <property type="evidence" value="ECO:0007669"/>
    <property type="project" value="TreeGrafter"/>
</dbReference>
<evidence type="ECO:0000256" key="4">
    <source>
        <dbReference type="ARBA" id="ARBA00022942"/>
    </source>
</evidence>
<keyword evidence="4 7" id="KW-0647">Proteasome</keyword>
<dbReference type="GO" id="GO:0060090">
    <property type="term" value="F:molecular adaptor activity"/>
    <property type="evidence" value="ECO:0007669"/>
    <property type="project" value="InterPro"/>
</dbReference>
<dbReference type="SUPFAM" id="SSF48371">
    <property type="entry name" value="ARM repeat"/>
    <property type="match status" value="2"/>
</dbReference>
<keyword evidence="8" id="KW-1185">Reference proteome</keyword>
<dbReference type="InterPro" id="IPR016024">
    <property type="entry name" value="ARM-type_fold"/>
</dbReference>
<dbReference type="GO" id="GO:0043248">
    <property type="term" value="P:proteasome assembly"/>
    <property type="evidence" value="ECO:0007669"/>
    <property type="project" value="InterPro"/>
</dbReference>
<comment type="subcellular location">
    <subcellularLocation>
        <location evidence="1">Cytoplasm</location>
    </subcellularLocation>
</comment>
<dbReference type="VEuPathDB" id="FungiDB:BO71DRAFT_398884"/>
<dbReference type="Proteomes" id="UP000247810">
    <property type="component" value="Unassembled WGS sequence"/>
</dbReference>
<evidence type="ECO:0000259" key="5">
    <source>
        <dbReference type="Pfam" id="PF13001"/>
    </source>
</evidence>
<proteinExistence type="predicted"/>
<evidence type="ECO:0000259" key="6">
    <source>
        <dbReference type="Pfam" id="PF24492"/>
    </source>
</evidence>
<evidence type="ECO:0000313" key="8">
    <source>
        <dbReference type="Proteomes" id="UP000247810"/>
    </source>
</evidence>
<dbReference type="InterPro" id="IPR011989">
    <property type="entry name" value="ARM-like"/>
</dbReference>
<evidence type="ECO:0000256" key="2">
    <source>
        <dbReference type="ARBA" id="ARBA00022490"/>
    </source>
</evidence>
<reference evidence="7 8" key="1">
    <citation type="submission" date="2018-02" db="EMBL/GenBank/DDBJ databases">
        <title>The genomes of Aspergillus section Nigri reveals drivers in fungal speciation.</title>
        <authorList>
            <consortium name="DOE Joint Genome Institute"/>
            <person name="Vesth T.C."/>
            <person name="Nybo J."/>
            <person name="Theobald S."/>
            <person name="Brandl J."/>
            <person name="Frisvad J.C."/>
            <person name="Nielsen K.F."/>
            <person name="Lyhne E.K."/>
            <person name="Kogle M.E."/>
            <person name="Kuo A."/>
            <person name="Riley R."/>
            <person name="Clum A."/>
            <person name="Nolan M."/>
            <person name="Lipzen A."/>
            <person name="Salamov A."/>
            <person name="Henrissat B."/>
            <person name="Wiebenga A."/>
            <person name="De vries R.P."/>
            <person name="Grigoriev I.V."/>
            <person name="Mortensen U.H."/>
            <person name="Andersen M.R."/>
            <person name="Baker S.E."/>
        </authorList>
    </citation>
    <scope>NUCLEOTIDE SEQUENCE [LARGE SCALE GENOMIC DNA]</scope>
    <source>
        <strain evidence="7 8">CBS 707.79</strain>
    </source>
</reference>
<keyword evidence="2" id="KW-0963">Cytoplasm</keyword>